<evidence type="ECO:0000256" key="1">
    <source>
        <dbReference type="ARBA" id="ARBA00022617"/>
    </source>
</evidence>
<dbReference type="PROSITE" id="PS50255">
    <property type="entry name" value="CYTOCHROME_B5_2"/>
    <property type="match status" value="1"/>
</dbReference>
<evidence type="ECO:0000256" key="2">
    <source>
        <dbReference type="ARBA" id="ARBA00022723"/>
    </source>
</evidence>
<keyword evidence="7" id="KW-1185">Reference proteome</keyword>
<evidence type="ECO:0000256" key="3">
    <source>
        <dbReference type="ARBA" id="ARBA00023004"/>
    </source>
</evidence>
<gene>
    <name evidence="6" type="ORF">JKF63_03847</name>
</gene>
<comment type="caution">
    <text evidence="6">The sequence shown here is derived from an EMBL/GenBank/DDBJ whole genome shotgun (WGS) entry which is preliminary data.</text>
</comment>
<evidence type="ECO:0000259" key="5">
    <source>
        <dbReference type="PROSITE" id="PS50255"/>
    </source>
</evidence>
<name>A0A836I3L0_9TRYP</name>
<dbReference type="Proteomes" id="UP000674318">
    <property type="component" value="Unassembled WGS sequence"/>
</dbReference>
<dbReference type="AlphaFoldDB" id="A0A836I3L0"/>
<dbReference type="EMBL" id="JAFJZO010000031">
    <property type="protein sequence ID" value="KAG5497582.1"/>
    <property type="molecule type" value="Genomic_DNA"/>
</dbReference>
<dbReference type="PANTHER" id="PTHR19359:SF25">
    <property type="entry name" value="CYTOCHROME B5 HEME-BINDING DOMAIN-CONTAINING PROTEIN"/>
    <property type="match status" value="1"/>
</dbReference>
<dbReference type="GeneID" id="94289921"/>
<dbReference type="KEGG" id="phet:94289921"/>
<evidence type="ECO:0000313" key="6">
    <source>
        <dbReference type="EMBL" id="KAG5497582.1"/>
    </source>
</evidence>
<dbReference type="GO" id="GO:0046872">
    <property type="term" value="F:metal ion binding"/>
    <property type="evidence" value="ECO:0007669"/>
    <property type="project" value="UniProtKB-KW"/>
</dbReference>
<dbReference type="GO" id="GO:0016020">
    <property type="term" value="C:membrane"/>
    <property type="evidence" value="ECO:0007669"/>
    <property type="project" value="TreeGrafter"/>
</dbReference>
<keyword evidence="3" id="KW-0408">Iron</keyword>
<dbReference type="GO" id="GO:0020037">
    <property type="term" value="F:heme binding"/>
    <property type="evidence" value="ECO:0007669"/>
    <property type="project" value="TreeGrafter"/>
</dbReference>
<feature type="domain" description="Cytochrome b5 heme-binding" evidence="5">
    <location>
        <begin position="1"/>
        <end position="68"/>
    </location>
</feature>
<dbReference type="Pfam" id="PF00173">
    <property type="entry name" value="Cyt-b5"/>
    <property type="match status" value="1"/>
</dbReference>
<sequence length="112" mass="12468">MSATASLSFVFKGKKHMIPESFVTKEHPGGKAVLMALVGRDITEAFEDADHSQDAKEMLEEWCVDVSTTEKVDLLKRAEARRAEEDEWRWRSTAIAFSVAAVIAAVVLRKST</sequence>
<dbReference type="InterPro" id="IPR001199">
    <property type="entry name" value="Cyt_B5-like_heme/steroid-bd"/>
</dbReference>
<dbReference type="RefSeq" id="XP_067755050.1">
    <property type="nucleotide sequence ID" value="XM_067899844.1"/>
</dbReference>
<organism evidence="6 7">
    <name type="scientific">Porcisia hertigi</name>
    <dbReference type="NCBI Taxonomy" id="2761500"/>
    <lineage>
        <taxon>Eukaryota</taxon>
        <taxon>Discoba</taxon>
        <taxon>Euglenozoa</taxon>
        <taxon>Kinetoplastea</taxon>
        <taxon>Metakinetoplastina</taxon>
        <taxon>Trypanosomatida</taxon>
        <taxon>Trypanosomatidae</taxon>
        <taxon>Leishmaniinae</taxon>
        <taxon>Porcisia</taxon>
    </lineage>
</organism>
<keyword evidence="2" id="KW-0479">Metal-binding</keyword>
<reference evidence="6 7" key="1">
    <citation type="submission" date="2021-02" db="EMBL/GenBank/DDBJ databases">
        <title>Porcisia hertigi Genome sequencing and assembly.</title>
        <authorList>
            <person name="Almutairi H."/>
            <person name="Gatherer D."/>
        </authorList>
    </citation>
    <scope>NUCLEOTIDE SEQUENCE [LARGE SCALE GENOMIC DNA]</scope>
    <source>
        <strain evidence="6 7">C119</strain>
    </source>
</reference>
<dbReference type="InterPro" id="IPR036400">
    <property type="entry name" value="Cyt_B5-like_heme/steroid_sf"/>
</dbReference>
<keyword evidence="1" id="KW-0349">Heme</keyword>
<dbReference type="OrthoDB" id="260519at2759"/>
<accession>A0A836I3L0</accession>
<proteinExistence type="inferred from homology"/>
<dbReference type="InterPro" id="IPR050668">
    <property type="entry name" value="Cytochrome_b5"/>
</dbReference>
<evidence type="ECO:0000256" key="4">
    <source>
        <dbReference type="ARBA" id="ARBA00038168"/>
    </source>
</evidence>
<protein>
    <recommendedName>
        <fullName evidence="5">Cytochrome b5 heme-binding domain-containing protein</fullName>
    </recommendedName>
</protein>
<comment type="similarity">
    <text evidence="4">Belongs to the cytochrome b5 family.</text>
</comment>
<dbReference type="PANTHER" id="PTHR19359">
    <property type="entry name" value="CYTOCHROME B5"/>
    <property type="match status" value="1"/>
</dbReference>
<dbReference type="SUPFAM" id="SSF55856">
    <property type="entry name" value="Cytochrome b5-like heme/steroid binding domain"/>
    <property type="match status" value="1"/>
</dbReference>
<dbReference type="Gene3D" id="3.10.120.10">
    <property type="entry name" value="Cytochrome b5-like heme/steroid binding domain"/>
    <property type="match status" value="1"/>
</dbReference>
<evidence type="ECO:0000313" key="7">
    <source>
        <dbReference type="Proteomes" id="UP000674318"/>
    </source>
</evidence>